<gene>
    <name evidence="2" type="ORF">UVI_02061320</name>
</gene>
<accession>A0A1B5L6M8</accession>
<evidence type="ECO:0000313" key="3">
    <source>
        <dbReference type="Proteomes" id="UP000054053"/>
    </source>
</evidence>
<sequence length="238" mass="26345">MEHPVREIPSVIAALSTGSPQQQRDTLAQYFLPDVSFTHPFCHVPAFHAGAIPFAPRLNSRWLLLCIYRWYRTLSPSIDIAVDSAVFDQRSSLLYVNIHQTFRVFFVPLYAARVRLVTVLRLQQRTAWPAAETVSRAGLTEAREPAALSGPGHERARYYVAAQEDYYQLGDCAQFLLPGLGARLWRLWQLLSTLLCVAGAVLFLPVAGGGVPGCLVERRDGNLLCAVVLTPEIGEKGG</sequence>
<dbReference type="Proteomes" id="UP000054053">
    <property type="component" value="Unassembled WGS sequence"/>
</dbReference>
<dbReference type="InterPro" id="IPR057514">
    <property type="entry name" value="NTF2_SigF"/>
</dbReference>
<dbReference type="AlphaFoldDB" id="A0A1B5L6M8"/>
<evidence type="ECO:0000313" key="2">
    <source>
        <dbReference type="EMBL" id="GAO19149.1"/>
    </source>
</evidence>
<dbReference type="PANTHER" id="PTHR35393">
    <property type="entry name" value="CHROMOSOME 1, WHOLE GENOME SHOTGUN SEQUENCE"/>
    <property type="match status" value="1"/>
</dbReference>
<proteinExistence type="predicted"/>
<reference evidence="3" key="1">
    <citation type="journal article" date="2016" name="Genome Announc.">
        <title>Genome sequence of Ustilaginoidea virens IPU010, a rice pathogenic fungus causing false smut.</title>
        <authorList>
            <person name="Kumagai T."/>
            <person name="Ishii T."/>
            <person name="Terai G."/>
            <person name="Umemura M."/>
            <person name="Machida M."/>
            <person name="Asai K."/>
        </authorList>
    </citation>
    <scope>NUCLEOTIDE SEQUENCE [LARGE SCALE GENOMIC DNA]</scope>
    <source>
        <strain evidence="3">IPU010</strain>
    </source>
</reference>
<evidence type="ECO:0000259" key="1">
    <source>
        <dbReference type="Pfam" id="PF24840"/>
    </source>
</evidence>
<dbReference type="Pfam" id="PF24840">
    <property type="entry name" value="NTF2_SigF"/>
    <property type="match status" value="1"/>
</dbReference>
<protein>
    <recommendedName>
        <fullName evidence="1">SigF-like NTF2-like domain-containing protein</fullName>
    </recommendedName>
</protein>
<feature type="domain" description="SigF-like NTF2-like" evidence="1">
    <location>
        <begin position="1"/>
        <end position="125"/>
    </location>
</feature>
<dbReference type="PANTHER" id="PTHR35393:SF1">
    <property type="entry name" value="SNOAL-LIKE DOMAIN-CONTAINING PROTEIN"/>
    <property type="match status" value="1"/>
</dbReference>
<dbReference type="EMBL" id="BBTG02000069">
    <property type="protein sequence ID" value="GAO19149.1"/>
    <property type="molecule type" value="Genomic_DNA"/>
</dbReference>
<comment type="caution">
    <text evidence="2">The sequence shown here is derived from an EMBL/GenBank/DDBJ whole genome shotgun (WGS) entry which is preliminary data.</text>
</comment>
<organism evidence="2 3">
    <name type="scientific">Ustilaginoidea virens</name>
    <name type="common">Rice false smut fungus</name>
    <name type="synonym">Villosiclava virens</name>
    <dbReference type="NCBI Taxonomy" id="1159556"/>
    <lineage>
        <taxon>Eukaryota</taxon>
        <taxon>Fungi</taxon>
        <taxon>Dikarya</taxon>
        <taxon>Ascomycota</taxon>
        <taxon>Pezizomycotina</taxon>
        <taxon>Sordariomycetes</taxon>
        <taxon>Hypocreomycetidae</taxon>
        <taxon>Hypocreales</taxon>
        <taxon>Clavicipitaceae</taxon>
        <taxon>Ustilaginoidea</taxon>
    </lineage>
</organism>
<name>A0A1B5L6M8_USTVR</name>